<keyword evidence="4" id="KW-1185">Reference proteome</keyword>
<feature type="compositionally biased region" description="Polar residues" evidence="1">
    <location>
        <begin position="82"/>
        <end position="94"/>
    </location>
</feature>
<gene>
    <name evidence="3" type="ORF">AURDEDRAFT_188903</name>
</gene>
<dbReference type="AlphaFoldDB" id="J0LDU3"/>
<dbReference type="InParanoid" id="J0LDU3"/>
<sequence>MVNRTSRDDGAFGIAHNLNMSEIYNLTIAYGGAKTLKIAGFDLDPTVKTIPSDQRPPNSSNNTSLMSPPSATQPSPASEPSLSRSTSQGPVDSQSLGYPLSSGAVAEIIAGFAALFFAVIAVAWLIRRRILARRAPSYAFRHGAAEAHWTQRPNSPAIPRSADWETYTLPTTEEVLRSPLLERTPSDSDSKVGMAL</sequence>
<evidence type="ECO:0000313" key="4">
    <source>
        <dbReference type="Proteomes" id="UP000006514"/>
    </source>
</evidence>
<accession>J0LDU3</accession>
<name>J0LDU3_AURST</name>
<proteinExistence type="predicted"/>
<evidence type="ECO:0000313" key="3">
    <source>
        <dbReference type="EMBL" id="EJD34893.1"/>
    </source>
</evidence>
<protein>
    <submittedName>
        <fullName evidence="3">Uncharacterized protein</fullName>
    </submittedName>
</protein>
<dbReference type="EMBL" id="JH687915">
    <property type="protein sequence ID" value="EJD34893.1"/>
    <property type="molecule type" value="Genomic_DNA"/>
</dbReference>
<dbReference type="Proteomes" id="UP000006514">
    <property type="component" value="Unassembled WGS sequence"/>
</dbReference>
<keyword evidence="2" id="KW-1133">Transmembrane helix</keyword>
<organism evidence="3 4">
    <name type="scientific">Auricularia subglabra (strain TFB-10046 / SS5)</name>
    <name type="common">White-rot fungus</name>
    <name type="synonym">Auricularia delicata (strain TFB10046)</name>
    <dbReference type="NCBI Taxonomy" id="717982"/>
    <lineage>
        <taxon>Eukaryota</taxon>
        <taxon>Fungi</taxon>
        <taxon>Dikarya</taxon>
        <taxon>Basidiomycota</taxon>
        <taxon>Agaricomycotina</taxon>
        <taxon>Agaricomycetes</taxon>
        <taxon>Auriculariales</taxon>
        <taxon>Auriculariaceae</taxon>
        <taxon>Auricularia</taxon>
    </lineage>
</organism>
<dbReference type="KEGG" id="adl:AURDEDRAFT_188903"/>
<feature type="compositionally biased region" description="Polar residues" evidence="1">
    <location>
        <begin position="49"/>
        <end position="66"/>
    </location>
</feature>
<evidence type="ECO:0000256" key="2">
    <source>
        <dbReference type="SAM" id="Phobius"/>
    </source>
</evidence>
<keyword evidence="2" id="KW-0812">Transmembrane</keyword>
<feature type="compositionally biased region" description="Low complexity" evidence="1">
    <location>
        <begin position="67"/>
        <end position="81"/>
    </location>
</feature>
<feature type="transmembrane region" description="Helical" evidence="2">
    <location>
        <begin position="104"/>
        <end position="126"/>
    </location>
</feature>
<keyword evidence="2" id="KW-0472">Membrane</keyword>
<evidence type="ECO:0000256" key="1">
    <source>
        <dbReference type="SAM" id="MobiDB-lite"/>
    </source>
</evidence>
<feature type="region of interest" description="Disordered" evidence="1">
    <location>
        <begin position="48"/>
        <end position="94"/>
    </location>
</feature>
<reference evidence="4" key="1">
    <citation type="journal article" date="2012" name="Science">
        <title>The Paleozoic origin of enzymatic lignin decomposition reconstructed from 31 fungal genomes.</title>
        <authorList>
            <person name="Floudas D."/>
            <person name="Binder M."/>
            <person name="Riley R."/>
            <person name="Barry K."/>
            <person name="Blanchette R.A."/>
            <person name="Henrissat B."/>
            <person name="Martinez A.T."/>
            <person name="Otillar R."/>
            <person name="Spatafora J.W."/>
            <person name="Yadav J.S."/>
            <person name="Aerts A."/>
            <person name="Benoit I."/>
            <person name="Boyd A."/>
            <person name="Carlson A."/>
            <person name="Copeland A."/>
            <person name="Coutinho P.M."/>
            <person name="de Vries R.P."/>
            <person name="Ferreira P."/>
            <person name="Findley K."/>
            <person name="Foster B."/>
            <person name="Gaskell J."/>
            <person name="Glotzer D."/>
            <person name="Gorecki P."/>
            <person name="Heitman J."/>
            <person name="Hesse C."/>
            <person name="Hori C."/>
            <person name="Igarashi K."/>
            <person name="Jurgens J.A."/>
            <person name="Kallen N."/>
            <person name="Kersten P."/>
            <person name="Kohler A."/>
            <person name="Kuees U."/>
            <person name="Kumar T.K.A."/>
            <person name="Kuo A."/>
            <person name="LaButti K."/>
            <person name="Larrondo L.F."/>
            <person name="Lindquist E."/>
            <person name="Ling A."/>
            <person name="Lombard V."/>
            <person name="Lucas S."/>
            <person name="Lundell T."/>
            <person name="Martin R."/>
            <person name="McLaughlin D.J."/>
            <person name="Morgenstern I."/>
            <person name="Morin E."/>
            <person name="Murat C."/>
            <person name="Nagy L.G."/>
            <person name="Nolan M."/>
            <person name="Ohm R.A."/>
            <person name="Patyshakuliyeva A."/>
            <person name="Rokas A."/>
            <person name="Ruiz-Duenas F.J."/>
            <person name="Sabat G."/>
            <person name="Salamov A."/>
            <person name="Samejima M."/>
            <person name="Schmutz J."/>
            <person name="Slot J.C."/>
            <person name="St John F."/>
            <person name="Stenlid J."/>
            <person name="Sun H."/>
            <person name="Sun S."/>
            <person name="Syed K."/>
            <person name="Tsang A."/>
            <person name="Wiebenga A."/>
            <person name="Young D."/>
            <person name="Pisabarro A."/>
            <person name="Eastwood D.C."/>
            <person name="Martin F."/>
            <person name="Cullen D."/>
            <person name="Grigoriev I.V."/>
            <person name="Hibbett D.S."/>
        </authorList>
    </citation>
    <scope>NUCLEOTIDE SEQUENCE [LARGE SCALE GENOMIC DNA]</scope>
    <source>
        <strain evidence="4">TFB10046</strain>
    </source>
</reference>